<evidence type="ECO:0000313" key="2">
    <source>
        <dbReference type="EMBL" id="AEF01707.1"/>
    </source>
</evidence>
<dbReference type="AlphaFoldDB" id="F5Z9D9"/>
<protein>
    <submittedName>
        <fullName evidence="2">TonB-dependent receptor, plug</fullName>
    </submittedName>
</protein>
<dbReference type="EMBL" id="CP002339">
    <property type="protein sequence ID" value="AEF01707.1"/>
    <property type="molecule type" value="Genomic_DNA"/>
</dbReference>
<keyword evidence="2" id="KW-0675">Receptor</keyword>
<dbReference type="KEGG" id="alt:ambt_00740"/>
<organism evidence="2 3">
    <name type="scientific">Alteromonas naphthalenivorans</name>
    <dbReference type="NCBI Taxonomy" id="715451"/>
    <lineage>
        <taxon>Bacteria</taxon>
        <taxon>Pseudomonadati</taxon>
        <taxon>Pseudomonadota</taxon>
        <taxon>Gammaproteobacteria</taxon>
        <taxon>Alteromonadales</taxon>
        <taxon>Alteromonadaceae</taxon>
        <taxon>Alteromonas/Salinimonas group</taxon>
        <taxon>Alteromonas</taxon>
    </lineage>
</organism>
<evidence type="ECO:0000256" key="1">
    <source>
        <dbReference type="SAM" id="MobiDB-lite"/>
    </source>
</evidence>
<accession>F5Z9D9</accession>
<proteinExistence type="predicted"/>
<name>F5Z9D9_ALTNA</name>
<dbReference type="Proteomes" id="UP000000683">
    <property type="component" value="Chromosome"/>
</dbReference>
<feature type="region of interest" description="Disordered" evidence="1">
    <location>
        <begin position="26"/>
        <end position="62"/>
    </location>
</feature>
<evidence type="ECO:0000313" key="3">
    <source>
        <dbReference type="Proteomes" id="UP000000683"/>
    </source>
</evidence>
<dbReference type="eggNOG" id="COG4771">
    <property type="taxonomic scope" value="Bacteria"/>
</dbReference>
<sequence length="96" mass="11069">MFQLPFFRSTTSLIILFFLSAISSSHDNTFKHSDVPLNQERHKDDIEEQKHDEHAEHDEHPLLLPSRAASGQWTTDIWSRNDGFIANAGIRVKFGH</sequence>
<reference evidence="2 3" key="1">
    <citation type="journal article" date="2011" name="J. Bacteriol.">
        <title>Complete genome sequence of the polycyclic aromatic hydrocarbon-degrading bacterium Alteromonas sp. strain SN2.</title>
        <authorList>
            <person name="Jin H.M."/>
            <person name="Jeong H."/>
            <person name="Moon E.J."/>
            <person name="Math R.K."/>
            <person name="Lee K."/>
            <person name="Kim H.J."/>
            <person name="Jeon C.O."/>
            <person name="Oh T.K."/>
            <person name="Kim J.F."/>
        </authorList>
    </citation>
    <scope>NUCLEOTIDE SEQUENCE [LARGE SCALE GENOMIC DNA]</scope>
    <source>
        <strain evidence="3">JCM 17741 / KACC 18427 / KCTC 11700BP / SN2</strain>
    </source>
</reference>
<keyword evidence="3" id="KW-1185">Reference proteome</keyword>
<dbReference type="HOGENOM" id="CLU_2353684_0_0_6"/>
<gene>
    <name evidence="2" type="ordered locus">ambt_00740</name>
</gene>
<feature type="compositionally biased region" description="Basic and acidic residues" evidence="1">
    <location>
        <begin position="28"/>
        <end position="61"/>
    </location>
</feature>
<dbReference type="OrthoDB" id="9795928at2"/>
<dbReference type="RefSeq" id="WP_013782649.1">
    <property type="nucleotide sequence ID" value="NC_015554.1"/>
</dbReference>